<keyword evidence="4" id="KW-0862">Zinc</keyword>
<dbReference type="AlphaFoldDB" id="A0A9J2PKI4"/>
<protein>
    <submittedName>
        <fullName evidence="9">CCHC-type domain-containing protein</fullName>
    </submittedName>
</protein>
<evidence type="ECO:0000256" key="3">
    <source>
        <dbReference type="ARBA" id="ARBA00022771"/>
    </source>
</evidence>
<feature type="region of interest" description="Disordered" evidence="6">
    <location>
        <begin position="1"/>
        <end position="26"/>
    </location>
</feature>
<dbReference type="PROSITE" id="PS50158">
    <property type="entry name" value="ZF_CCHC"/>
    <property type="match status" value="1"/>
</dbReference>
<evidence type="ECO:0000256" key="4">
    <source>
        <dbReference type="ARBA" id="ARBA00022833"/>
    </source>
</evidence>
<dbReference type="GO" id="GO:0019899">
    <property type="term" value="F:enzyme binding"/>
    <property type="evidence" value="ECO:0007669"/>
    <property type="project" value="UniProtKB-ARBA"/>
</dbReference>
<dbReference type="SUPFAM" id="SSF57756">
    <property type="entry name" value="Retrovirus zinc finger-like domains"/>
    <property type="match status" value="2"/>
</dbReference>
<dbReference type="GO" id="GO:0008270">
    <property type="term" value="F:zinc ion binding"/>
    <property type="evidence" value="ECO:0007669"/>
    <property type="project" value="UniProtKB-KW"/>
</dbReference>
<dbReference type="FunFam" id="4.10.60.10:FF:000091">
    <property type="entry name" value="Zinc finger CCHC-type-containing 9"/>
    <property type="match status" value="1"/>
</dbReference>
<proteinExistence type="predicted"/>
<accession>A0A9J2PKI4</accession>
<dbReference type="GO" id="GO:0005730">
    <property type="term" value="C:nucleolus"/>
    <property type="evidence" value="ECO:0007669"/>
    <property type="project" value="TreeGrafter"/>
</dbReference>
<evidence type="ECO:0000256" key="5">
    <source>
        <dbReference type="PROSITE-ProRule" id="PRU00047"/>
    </source>
</evidence>
<evidence type="ECO:0000256" key="1">
    <source>
        <dbReference type="ARBA" id="ARBA00022723"/>
    </source>
</evidence>
<dbReference type="Pfam" id="PF00098">
    <property type="entry name" value="zf-CCHC"/>
    <property type="match status" value="1"/>
</dbReference>
<keyword evidence="1" id="KW-0479">Metal-binding</keyword>
<evidence type="ECO:0000256" key="2">
    <source>
        <dbReference type="ARBA" id="ARBA00022737"/>
    </source>
</evidence>
<evidence type="ECO:0000256" key="6">
    <source>
        <dbReference type="SAM" id="MobiDB-lite"/>
    </source>
</evidence>
<dbReference type="PANTHER" id="PTHR46242:SF1">
    <property type="entry name" value="ZINC FINGER CCHC DOMAIN-CONTAINING PROTEIN 9"/>
    <property type="match status" value="1"/>
</dbReference>
<dbReference type="InterPro" id="IPR042246">
    <property type="entry name" value="ZCCHC9"/>
</dbReference>
<name>A0A9J2PKI4_ASCLU</name>
<dbReference type="PANTHER" id="PTHR46242">
    <property type="entry name" value="ZINC FINGER CCHC DOMAIN-CONTAINING PROTEIN 9 ZCCHC9"/>
    <property type="match status" value="1"/>
</dbReference>
<evidence type="ECO:0000313" key="9">
    <source>
        <dbReference type="WBParaSite" id="ALUE_0001054001-mRNA-1"/>
    </source>
</evidence>
<evidence type="ECO:0000259" key="7">
    <source>
        <dbReference type="PROSITE" id="PS50158"/>
    </source>
</evidence>
<keyword evidence="2" id="KW-0677">Repeat</keyword>
<keyword evidence="8" id="KW-1185">Reference proteome</keyword>
<dbReference type="Gene3D" id="4.10.60.10">
    <property type="entry name" value="Zinc finger, CCHC-type"/>
    <property type="match status" value="2"/>
</dbReference>
<dbReference type="InterPro" id="IPR001878">
    <property type="entry name" value="Znf_CCHC"/>
</dbReference>
<evidence type="ECO:0000313" key="8">
    <source>
        <dbReference type="Proteomes" id="UP000036681"/>
    </source>
</evidence>
<dbReference type="WBParaSite" id="ALUE_0001054001-mRNA-1">
    <property type="protein sequence ID" value="ALUE_0001054001-mRNA-1"/>
    <property type="gene ID" value="ALUE_0001054001"/>
</dbReference>
<dbReference type="Proteomes" id="UP000036681">
    <property type="component" value="Unplaced"/>
</dbReference>
<dbReference type="SMART" id="SM00343">
    <property type="entry name" value="ZnF_C2HC"/>
    <property type="match status" value="4"/>
</dbReference>
<feature type="region of interest" description="Disordered" evidence="6">
    <location>
        <begin position="280"/>
        <end position="299"/>
    </location>
</feature>
<sequence>MVNFTMAEGEENKRKKKFRPSGANSEISEKEMGKLSMELMHTVESLEELKKKVQQMCREGKVGARQAGQLIRRWRVHNRQINFRKKQDKMVNEISANLELCQGQTLDDVKKLVNGYVAEGKITRHDAAAVVRNWKRSERRRVVRQLIKQNNKRCLYCRRRGHLYSQCPNKDEQTMGAGICFKCGSSEHTLARCPRKNVKGFPYAVCFVCKQKGHLSRDCEDNPNGIYPDGGSCDICGSQKHLKRDCPELKVQQQDTKKKGILITAGSAMSAGDDDVVVEGEELHSGPPKKKSKKKLIRF</sequence>
<organism evidence="8 9">
    <name type="scientific">Ascaris lumbricoides</name>
    <name type="common">Giant roundworm</name>
    <dbReference type="NCBI Taxonomy" id="6252"/>
    <lineage>
        <taxon>Eukaryota</taxon>
        <taxon>Metazoa</taxon>
        <taxon>Ecdysozoa</taxon>
        <taxon>Nematoda</taxon>
        <taxon>Chromadorea</taxon>
        <taxon>Rhabditida</taxon>
        <taxon>Spirurina</taxon>
        <taxon>Ascaridomorpha</taxon>
        <taxon>Ascaridoidea</taxon>
        <taxon>Ascarididae</taxon>
        <taxon>Ascaris</taxon>
    </lineage>
</organism>
<reference evidence="9" key="1">
    <citation type="submission" date="2023-03" db="UniProtKB">
        <authorList>
            <consortium name="WormBaseParasite"/>
        </authorList>
    </citation>
    <scope>IDENTIFICATION</scope>
</reference>
<feature type="compositionally biased region" description="Basic residues" evidence="6">
    <location>
        <begin position="287"/>
        <end position="299"/>
    </location>
</feature>
<dbReference type="InterPro" id="IPR036875">
    <property type="entry name" value="Znf_CCHC_sf"/>
</dbReference>
<feature type="domain" description="CCHC-type" evidence="7">
    <location>
        <begin position="206"/>
        <end position="221"/>
    </location>
</feature>
<dbReference type="GO" id="GO:0003676">
    <property type="term" value="F:nucleic acid binding"/>
    <property type="evidence" value="ECO:0007669"/>
    <property type="project" value="InterPro"/>
</dbReference>
<keyword evidence="3 5" id="KW-0863">Zinc-finger</keyword>